<dbReference type="FunCoup" id="K3ZKI2">
    <property type="interactions" value="525"/>
</dbReference>
<evidence type="ECO:0000256" key="2">
    <source>
        <dbReference type="SAM" id="MobiDB-lite"/>
    </source>
</evidence>
<accession>K3ZKI2</accession>
<reference evidence="5" key="1">
    <citation type="journal article" date="2012" name="Nat. Biotechnol.">
        <title>Reference genome sequence of the model plant Setaria.</title>
        <authorList>
            <person name="Bennetzen J.L."/>
            <person name="Schmutz J."/>
            <person name="Wang H."/>
            <person name="Percifield R."/>
            <person name="Hawkins J."/>
            <person name="Pontaroli A.C."/>
            <person name="Estep M."/>
            <person name="Feng L."/>
            <person name="Vaughn J.N."/>
            <person name="Grimwood J."/>
            <person name="Jenkins J."/>
            <person name="Barry K."/>
            <person name="Lindquist E."/>
            <person name="Hellsten U."/>
            <person name="Deshpande S."/>
            <person name="Wang X."/>
            <person name="Wu X."/>
            <person name="Mitros T."/>
            <person name="Triplett J."/>
            <person name="Yang X."/>
            <person name="Ye C.Y."/>
            <person name="Mauro-Herrera M."/>
            <person name="Wang L."/>
            <person name="Li P."/>
            <person name="Sharma M."/>
            <person name="Sharma R."/>
            <person name="Ronald P.C."/>
            <person name="Panaud O."/>
            <person name="Kellogg E.A."/>
            <person name="Brutnell T.P."/>
            <person name="Doust A.N."/>
            <person name="Tuskan G.A."/>
            <person name="Rokhsar D."/>
            <person name="Devos K.M."/>
        </authorList>
    </citation>
    <scope>NUCLEOTIDE SEQUENCE [LARGE SCALE GENOMIC DNA]</scope>
    <source>
        <strain evidence="5">cv. Yugu1</strain>
    </source>
</reference>
<keyword evidence="5" id="KW-1185">Reference proteome</keyword>
<name>K3ZKI2_SETIT</name>
<dbReference type="AlphaFoldDB" id="K3ZKI2"/>
<proteinExistence type="predicted"/>
<sequence length="95" mass="10956">MPRLRNLKFWQFHLREARGIACNDGSLDLGLGNLPSLQEVDVILRCDGAGKEEVEQAKAALRHEAEMHPNHPRHSIGVSYRRRDWSRDSRNTRRG</sequence>
<dbReference type="Pfam" id="PF23598">
    <property type="entry name" value="LRR_14"/>
    <property type="match status" value="1"/>
</dbReference>
<protein>
    <recommendedName>
        <fullName evidence="3">Disease resistance R13L4/SHOC-2-like LRR domain-containing protein</fullName>
    </recommendedName>
</protein>
<keyword evidence="1" id="KW-0677">Repeat</keyword>
<evidence type="ECO:0000259" key="3">
    <source>
        <dbReference type="Pfam" id="PF23598"/>
    </source>
</evidence>
<evidence type="ECO:0000256" key="1">
    <source>
        <dbReference type="ARBA" id="ARBA00022737"/>
    </source>
</evidence>
<evidence type="ECO:0000313" key="4">
    <source>
        <dbReference type="EnsemblPlants" id="KQK95394"/>
    </source>
</evidence>
<dbReference type="EMBL" id="AGNK02005152">
    <property type="status" value="NOT_ANNOTATED_CDS"/>
    <property type="molecule type" value="Genomic_DNA"/>
</dbReference>
<dbReference type="EnsemblPlants" id="KQK95394">
    <property type="protein sequence ID" value="KQK95394"/>
    <property type="gene ID" value="SETIT_027088mg"/>
</dbReference>
<dbReference type="InParanoid" id="K3ZKI2"/>
<dbReference type="Proteomes" id="UP000004995">
    <property type="component" value="Unassembled WGS sequence"/>
</dbReference>
<feature type="compositionally biased region" description="Basic and acidic residues" evidence="2">
    <location>
        <begin position="81"/>
        <end position="95"/>
    </location>
</feature>
<feature type="region of interest" description="Disordered" evidence="2">
    <location>
        <begin position="63"/>
        <end position="95"/>
    </location>
</feature>
<organism evidence="4 5">
    <name type="scientific">Setaria italica</name>
    <name type="common">Foxtail millet</name>
    <name type="synonym">Panicum italicum</name>
    <dbReference type="NCBI Taxonomy" id="4555"/>
    <lineage>
        <taxon>Eukaryota</taxon>
        <taxon>Viridiplantae</taxon>
        <taxon>Streptophyta</taxon>
        <taxon>Embryophyta</taxon>
        <taxon>Tracheophyta</taxon>
        <taxon>Spermatophyta</taxon>
        <taxon>Magnoliopsida</taxon>
        <taxon>Liliopsida</taxon>
        <taxon>Poales</taxon>
        <taxon>Poaceae</taxon>
        <taxon>PACMAD clade</taxon>
        <taxon>Panicoideae</taxon>
        <taxon>Panicodae</taxon>
        <taxon>Paniceae</taxon>
        <taxon>Cenchrinae</taxon>
        <taxon>Setaria</taxon>
    </lineage>
</organism>
<dbReference type="HOGENOM" id="CLU_2376811_0_0_1"/>
<feature type="domain" description="Disease resistance R13L4/SHOC-2-like LRR" evidence="3">
    <location>
        <begin position="1"/>
        <end position="73"/>
    </location>
</feature>
<dbReference type="InterPro" id="IPR055414">
    <property type="entry name" value="LRR_R13L4/SHOC2-like"/>
</dbReference>
<evidence type="ECO:0000313" key="5">
    <source>
        <dbReference type="Proteomes" id="UP000004995"/>
    </source>
</evidence>
<dbReference type="Gramene" id="KQK95394">
    <property type="protein sequence ID" value="KQK95394"/>
    <property type="gene ID" value="SETIT_027088mg"/>
</dbReference>
<reference evidence="4" key="2">
    <citation type="submission" date="2018-08" db="UniProtKB">
        <authorList>
            <consortium name="EnsemblPlants"/>
        </authorList>
    </citation>
    <scope>IDENTIFICATION</scope>
    <source>
        <strain evidence="4">Yugu1</strain>
    </source>
</reference>